<organism evidence="2 3">
    <name type="scientific">Pseudomonas koreensis</name>
    <dbReference type="NCBI Taxonomy" id="198620"/>
    <lineage>
        <taxon>Bacteria</taxon>
        <taxon>Pseudomonadati</taxon>
        <taxon>Pseudomonadota</taxon>
        <taxon>Gammaproteobacteria</taxon>
        <taxon>Pseudomonadales</taxon>
        <taxon>Pseudomonadaceae</taxon>
        <taxon>Pseudomonas</taxon>
    </lineage>
</organism>
<dbReference type="SUPFAM" id="SSF69349">
    <property type="entry name" value="Phage fibre proteins"/>
    <property type="match status" value="1"/>
</dbReference>
<dbReference type="InterPro" id="IPR054030">
    <property type="entry name" value="Gp5_Vgr_C"/>
</dbReference>
<feature type="domain" description="Gp5/Type VI secretion system Vgr C-terminal trimerisation" evidence="1">
    <location>
        <begin position="1"/>
        <end position="84"/>
    </location>
</feature>
<reference evidence="2" key="1">
    <citation type="submission" date="2022-09" db="EMBL/GenBank/DDBJ databases">
        <authorList>
            <person name="Cesa-Luna C."/>
            <person name="Girard L."/>
            <person name="Lood C."/>
            <person name="Hofte M."/>
            <person name="De Mot R."/>
        </authorList>
    </citation>
    <scope>NUCLEOTIDE SEQUENCE</scope>
    <source>
        <strain evidence="2">B1M3-32</strain>
    </source>
</reference>
<gene>
    <name evidence="2" type="ORF">OC940_26080</name>
</gene>
<dbReference type="Pfam" id="PF22178">
    <property type="entry name" value="Gp5_trimer_C"/>
    <property type="match status" value="1"/>
</dbReference>
<proteinExistence type="predicted"/>
<evidence type="ECO:0000259" key="1">
    <source>
        <dbReference type="Pfam" id="PF22178"/>
    </source>
</evidence>
<reference evidence="2" key="2">
    <citation type="journal article" date="2023" name="mSystems">
        <title>Charting the Lipopeptidome of Nonpathogenic Pseudomonas.</title>
        <authorList>
            <person name="Cesa-Luna C."/>
            <person name="Geudens N."/>
            <person name="Girard L."/>
            <person name="De Roo V."/>
            <person name="Maklad H.R."/>
            <person name="Martins J.C."/>
            <person name="Hofte M."/>
            <person name="De Mot R."/>
        </authorList>
    </citation>
    <scope>NUCLEOTIDE SEQUENCE</scope>
    <source>
        <strain evidence="2">B1M3-32</strain>
    </source>
</reference>
<dbReference type="EMBL" id="JAOSKY010000022">
    <property type="protein sequence ID" value="MCU7251296.1"/>
    <property type="molecule type" value="Genomic_DNA"/>
</dbReference>
<protein>
    <submittedName>
        <fullName evidence="2">Type VI secretion system tip protein VgrG</fullName>
    </submittedName>
</protein>
<accession>A0A9X3B578</accession>
<evidence type="ECO:0000313" key="3">
    <source>
        <dbReference type="Proteomes" id="UP001139955"/>
    </source>
</evidence>
<name>A0A9X3B578_9PSED</name>
<comment type="caution">
    <text evidence="2">The sequence shown here is derived from an EMBL/GenBank/DDBJ whole genome shotgun (WGS) entry which is preliminary data.</text>
</comment>
<feature type="non-terminal residue" evidence="2">
    <location>
        <position position="1"/>
    </location>
</feature>
<keyword evidence="3" id="KW-1185">Reference proteome</keyword>
<dbReference type="Proteomes" id="UP001139955">
    <property type="component" value="Unassembled WGS sequence"/>
</dbReference>
<dbReference type="AlphaFoldDB" id="A0A9X3B578"/>
<evidence type="ECO:0000313" key="2">
    <source>
        <dbReference type="EMBL" id="MCU7251296.1"/>
    </source>
</evidence>
<sequence>KGAEQIYLHAQRDWDENIEHDQKIRIGNERHDTVEANVLSEFKVEEHRITYLDRVSEMRADDHLTVAVTQHLKVGTAQFVEAGSEIHYYAGQKVVVEGAMELTAKAGGSFVKVDAGGVIISGAEVKINTGGAPGVGTPAAPLLPGPMKVADADKAGKAPLPARLNESGITPLCGKQSNGACSRKDCTCM</sequence>